<dbReference type="SUPFAM" id="SSF46894">
    <property type="entry name" value="C-terminal effector domain of the bipartite response regulators"/>
    <property type="match status" value="1"/>
</dbReference>
<dbReference type="CDD" id="cd06170">
    <property type="entry name" value="LuxR_C_like"/>
    <property type="match status" value="1"/>
</dbReference>
<dbReference type="EMBL" id="SMKZ01000036">
    <property type="protein sequence ID" value="TDE02450.1"/>
    <property type="molecule type" value="Genomic_DNA"/>
</dbReference>
<sequence length="551" mass="58841">MTTNEARARGRAAFDGQAWADAYAQLSAADARSPLSPDDLELLAMAAYLFGRDDECTTALDRAHHELLRLGRTAAAVRCTFWLATLLLSSGDVARGGGWLARGERLLDECGRDRPESGYLLTVRARQALDGGEPAMSATMFAEAVAVGERHHDLGLTTLGRMGQGRALVELGKVIEGLALLDDAMVTVTAGEVDPVVTGMVYCAVQDACEVTFDVRRAREWTEALSRWCESQPDLVPFRGECEVHRVQVMRLQGTWPDALAEADRACRRLSGQPAAGAALYEQAELHRLRGEAGAAEDAYRLASAWGQEPQPGLGLLRLAQGQVAAAVAGLRRALDETPSVIARPALLAALVDALLAVGDLAAARSAATELADVTDGTGMPVLAAMTAYAAASVRLSDGDPAGALGAARGSWSVWHEFDAPYEAARARVLIGLACRDLGDVDAARMELDTAEQTFRRLDAVPDLARLRRLMHDPASAGWSGRLTARELEVLRLVAAGRTNRAIAAELYLSEKTVARHVSNIFAKLDVSSRAAATAYAYEHDLIQHPVAPPP</sequence>
<dbReference type="GO" id="GO:0006355">
    <property type="term" value="P:regulation of DNA-templated transcription"/>
    <property type="evidence" value="ECO:0007669"/>
    <property type="project" value="InterPro"/>
</dbReference>
<keyword evidence="2" id="KW-0238">DNA-binding</keyword>
<organism evidence="5 6">
    <name type="scientific">Jiangella asiatica</name>
    <dbReference type="NCBI Taxonomy" id="2530372"/>
    <lineage>
        <taxon>Bacteria</taxon>
        <taxon>Bacillati</taxon>
        <taxon>Actinomycetota</taxon>
        <taxon>Actinomycetes</taxon>
        <taxon>Jiangellales</taxon>
        <taxon>Jiangellaceae</taxon>
        <taxon>Jiangella</taxon>
    </lineage>
</organism>
<dbReference type="InterPro" id="IPR016032">
    <property type="entry name" value="Sig_transdc_resp-reg_C-effctor"/>
</dbReference>
<feature type="domain" description="HTH luxR-type" evidence="4">
    <location>
        <begin position="476"/>
        <end position="541"/>
    </location>
</feature>
<proteinExistence type="predicted"/>
<dbReference type="SUPFAM" id="SSF48452">
    <property type="entry name" value="TPR-like"/>
    <property type="match status" value="1"/>
</dbReference>
<evidence type="ECO:0000313" key="5">
    <source>
        <dbReference type="EMBL" id="TDE02450.1"/>
    </source>
</evidence>
<dbReference type="PANTHER" id="PTHR44688:SF16">
    <property type="entry name" value="DNA-BINDING TRANSCRIPTIONAL ACTIVATOR DEVR_DOSR"/>
    <property type="match status" value="1"/>
</dbReference>
<evidence type="ECO:0000259" key="4">
    <source>
        <dbReference type="PROSITE" id="PS50043"/>
    </source>
</evidence>
<dbReference type="InParanoid" id="A0A4R5CSU2"/>
<dbReference type="PANTHER" id="PTHR44688">
    <property type="entry name" value="DNA-BINDING TRANSCRIPTIONAL ACTIVATOR DEVR_DOSR"/>
    <property type="match status" value="1"/>
</dbReference>
<dbReference type="AlphaFoldDB" id="A0A4R5CSU2"/>
<evidence type="ECO:0000313" key="6">
    <source>
        <dbReference type="Proteomes" id="UP000294739"/>
    </source>
</evidence>
<gene>
    <name evidence="5" type="ORF">E1269_21920</name>
</gene>
<dbReference type="GO" id="GO:0003677">
    <property type="term" value="F:DNA binding"/>
    <property type="evidence" value="ECO:0007669"/>
    <property type="project" value="UniProtKB-KW"/>
</dbReference>
<dbReference type="InterPro" id="IPR011990">
    <property type="entry name" value="TPR-like_helical_dom_sf"/>
</dbReference>
<dbReference type="PRINTS" id="PR00038">
    <property type="entry name" value="HTHLUXR"/>
</dbReference>
<dbReference type="Gene3D" id="1.10.10.10">
    <property type="entry name" value="Winged helix-like DNA-binding domain superfamily/Winged helix DNA-binding domain"/>
    <property type="match status" value="1"/>
</dbReference>
<accession>A0A4R5CSU2</accession>
<dbReference type="InterPro" id="IPR000792">
    <property type="entry name" value="Tscrpt_reg_LuxR_C"/>
</dbReference>
<dbReference type="PROSITE" id="PS50043">
    <property type="entry name" value="HTH_LUXR_2"/>
    <property type="match status" value="1"/>
</dbReference>
<dbReference type="PROSITE" id="PS00622">
    <property type="entry name" value="HTH_LUXR_1"/>
    <property type="match status" value="1"/>
</dbReference>
<dbReference type="InterPro" id="IPR036388">
    <property type="entry name" value="WH-like_DNA-bd_sf"/>
</dbReference>
<reference evidence="5 6" key="1">
    <citation type="submission" date="2019-03" db="EMBL/GenBank/DDBJ databases">
        <title>Draft genome sequences of novel Actinobacteria.</title>
        <authorList>
            <person name="Sahin N."/>
            <person name="Ay H."/>
            <person name="Saygin H."/>
        </authorList>
    </citation>
    <scope>NUCLEOTIDE SEQUENCE [LARGE SCALE GENOMIC DNA]</scope>
    <source>
        <strain evidence="5 6">5K138</strain>
    </source>
</reference>
<evidence type="ECO:0000256" key="3">
    <source>
        <dbReference type="ARBA" id="ARBA00023163"/>
    </source>
</evidence>
<comment type="caution">
    <text evidence="5">The sequence shown here is derived from an EMBL/GenBank/DDBJ whole genome shotgun (WGS) entry which is preliminary data.</text>
</comment>
<keyword evidence="1" id="KW-0805">Transcription regulation</keyword>
<protein>
    <submittedName>
        <fullName evidence="5">Response regulator transcription factor</fullName>
    </submittedName>
</protein>
<dbReference type="Pfam" id="PF00196">
    <property type="entry name" value="GerE"/>
    <property type="match status" value="1"/>
</dbReference>
<dbReference type="Gene3D" id="1.25.40.10">
    <property type="entry name" value="Tetratricopeptide repeat domain"/>
    <property type="match status" value="2"/>
</dbReference>
<dbReference type="OrthoDB" id="27092at2"/>
<keyword evidence="3" id="KW-0804">Transcription</keyword>
<evidence type="ECO:0000256" key="2">
    <source>
        <dbReference type="ARBA" id="ARBA00023125"/>
    </source>
</evidence>
<dbReference type="RefSeq" id="WP_131898505.1">
    <property type="nucleotide sequence ID" value="NZ_SMKZ01000036.1"/>
</dbReference>
<dbReference type="Proteomes" id="UP000294739">
    <property type="component" value="Unassembled WGS sequence"/>
</dbReference>
<name>A0A4R5CSU2_9ACTN</name>
<dbReference type="SMART" id="SM00421">
    <property type="entry name" value="HTH_LUXR"/>
    <property type="match status" value="1"/>
</dbReference>
<keyword evidence="6" id="KW-1185">Reference proteome</keyword>
<evidence type="ECO:0000256" key="1">
    <source>
        <dbReference type="ARBA" id="ARBA00023015"/>
    </source>
</evidence>